<organism evidence="1 2">
    <name type="scientific">Luethyella okanaganae</name>
    <dbReference type="NCBI Taxonomy" id="69372"/>
    <lineage>
        <taxon>Bacteria</taxon>
        <taxon>Bacillati</taxon>
        <taxon>Actinomycetota</taxon>
        <taxon>Actinomycetes</taxon>
        <taxon>Micrococcales</taxon>
        <taxon>Microbacteriaceae</taxon>
        <taxon>Luethyella</taxon>
    </lineage>
</organism>
<gene>
    <name evidence="1" type="ORF">ACFQB0_10440</name>
</gene>
<evidence type="ECO:0000313" key="2">
    <source>
        <dbReference type="Proteomes" id="UP001596306"/>
    </source>
</evidence>
<accession>A0ABW1VGA3</accession>
<dbReference type="Proteomes" id="UP001596306">
    <property type="component" value="Unassembled WGS sequence"/>
</dbReference>
<evidence type="ECO:0000313" key="1">
    <source>
        <dbReference type="EMBL" id="MFC6356525.1"/>
    </source>
</evidence>
<reference evidence="2" key="1">
    <citation type="journal article" date="2019" name="Int. J. Syst. Evol. Microbiol.">
        <title>The Global Catalogue of Microorganisms (GCM) 10K type strain sequencing project: providing services to taxonomists for standard genome sequencing and annotation.</title>
        <authorList>
            <consortium name="The Broad Institute Genomics Platform"/>
            <consortium name="The Broad Institute Genome Sequencing Center for Infectious Disease"/>
            <person name="Wu L."/>
            <person name="Ma J."/>
        </authorList>
    </citation>
    <scope>NUCLEOTIDE SEQUENCE [LARGE SCALE GENOMIC DNA]</scope>
    <source>
        <strain evidence="2">CCUG 43304</strain>
    </source>
</reference>
<dbReference type="EMBL" id="JBHSTP010000002">
    <property type="protein sequence ID" value="MFC6356525.1"/>
    <property type="molecule type" value="Genomic_DNA"/>
</dbReference>
<proteinExistence type="predicted"/>
<comment type="caution">
    <text evidence="1">The sequence shown here is derived from an EMBL/GenBank/DDBJ whole genome shotgun (WGS) entry which is preliminary data.</text>
</comment>
<protein>
    <submittedName>
        <fullName evidence="1">Uncharacterized protein</fullName>
    </submittedName>
</protein>
<keyword evidence="2" id="KW-1185">Reference proteome</keyword>
<dbReference type="RefSeq" id="WP_386731060.1">
    <property type="nucleotide sequence ID" value="NZ_JBHSTP010000002.1"/>
</dbReference>
<name>A0ABW1VGA3_9MICO</name>
<sequence>MTTSIRDEASARGTIGPAAYRMMLAVFGWEVKRFPRLAAQTPAEDFLNSFFEQKGAGYVVALVAESDDAAATRLTHAWVKNWLVDQDRKLPMGALRNRLEKRLQRSELFRVSEVAHYWYLTEDADLDKTVSTDDLRSAAAAVEVELQVSASGQVQLGRSGQLESLLRELLLLAGRLHIGQMASICAERFPSLVAVGDAMNHLKEAKWEENEDTADDLVANTAAKLDSETVAMEIYTALSEEEHTILRNAGDAESLSTTLGVGRSTAYGLIKKTRARVIELAGSASRSDEVRGALIDLLMGETSNVPS</sequence>